<reference evidence="2 3" key="1">
    <citation type="journal article" date="2014" name="BMC Genomics">
        <title>Genome sequencing of four Aureobasidium pullulans varieties: biotechnological potential, stress tolerance, and description of new species.</title>
        <authorList>
            <person name="Gostin Ar C."/>
            <person name="Ohm R.A."/>
            <person name="Kogej T."/>
            <person name="Sonjak S."/>
            <person name="Turk M."/>
            <person name="Zajc J."/>
            <person name="Zalar P."/>
            <person name="Grube M."/>
            <person name="Sun H."/>
            <person name="Han J."/>
            <person name="Sharma A."/>
            <person name="Chiniquy J."/>
            <person name="Ngan C.Y."/>
            <person name="Lipzen A."/>
            <person name="Barry K."/>
            <person name="Grigoriev I.V."/>
            <person name="Gunde-Cimerman N."/>
        </authorList>
    </citation>
    <scope>NUCLEOTIDE SEQUENCE [LARGE SCALE GENOMIC DNA]</scope>
    <source>
        <strain evidence="2 3">CBS 110374</strain>
    </source>
</reference>
<dbReference type="InterPro" id="IPR027417">
    <property type="entry name" value="P-loop_NTPase"/>
</dbReference>
<evidence type="ECO:0000313" key="3">
    <source>
        <dbReference type="Proteomes" id="UP000030672"/>
    </source>
</evidence>
<gene>
    <name evidence="2" type="ORF">M437DRAFT_61035</name>
</gene>
<name>A0A074VBL4_AURM1</name>
<dbReference type="Proteomes" id="UP000030672">
    <property type="component" value="Unassembled WGS sequence"/>
</dbReference>
<sequence>MGETGSGKSSFIKRITGSDTVKIGHGLNSETQNVEAYSVSKDERVITLIDTPGFDDTNRNDVDVLCEVSTWLTESYKSKRLLSGIIYLHPITSVRMGGSSRKSLEVFAKLVEPDASHNIVLVTSKWDQLQDPAEGVHREKEFCHEWWKASIEQGSIVSRSYGDRQSALTIVKHIAFGRSTNDIVNVPLALQKQMVDEHKSLGETSAGQVLLRMIDQLKEDHDRQLMELKHEHDLDKAQAKADLR</sequence>
<dbReference type="EMBL" id="KL584874">
    <property type="protein sequence ID" value="KEQ57723.1"/>
    <property type="molecule type" value="Genomic_DNA"/>
</dbReference>
<dbReference type="CDD" id="cd00882">
    <property type="entry name" value="Ras_like_GTPase"/>
    <property type="match status" value="1"/>
</dbReference>
<dbReference type="InterPro" id="IPR006073">
    <property type="entry name" value="GTP-bd"/>
</dbReference>
<dbReference type="AlphaFoldDB" id="A0A074VBL4"/>
<dbReference type="RefSeq" id="XP_040874747.1">
    <property type="nucleotide sequence ID" value="XM_041023857.1"/>
</dbReference>
<dbReference type="SUPFAM" id="SSF52540">
    <property type="entry name" value="P-loop containing nucleoside triphosphate hydrolases"/>
    <property type="match status" value="1"/>
</dbReference>
<dbReference type="Gene3D" id="3.40.50.300">
    <property type="entry name" value="P-loop containing nucleotide triphosphate hydrolases"/>
    <property type="match status" value="1"/>
</dbReference>
<organism evidence="2 3">
    <name type="scientific">Aureobasidium melanogenum (strain CBS 110374)</name>
    <name type="common">Aureobasidium pullulans var. melanogenum</name>
    <dbReference type="NCBI Taxonomy" id="1043003"/>
    <lineage>
        <taxon>Eukaryota</taxon>
        <taxon>Fungi</taxon>
        <taxon>Dikarya</taxon>
        <taxon>Ascomycota</taxon>
        <taxon>Pezizomycotina</taxon>
        <taxon>Dothideomycetes</taxon>
        <taxon>Dothideomycetidae</taxon>
        <taxon>Dothideales</taxon>
        <taxon>Saccotheciaceae</taxon>
        <taxon>Aureobasidium</taxon>
    </lineage>
</organism>
<dbReference type="Pfam" id="PF01926">
    <property type="entry name" value="MMR_HSR1"/>
    <property type="match status" value="1"/>
</dbReference>
<evidence type="ECO:0000313" key="2">
    <source>
        <dbReference type="EMBL" id="KEQ57723.1"/>
    </source>
</evidence>
<evidence type="ECO:0000259" key="1">
    <source>
        <dbReference type="Pfam" id="PF01926"/>
    </source>
</evidence>
<keyword evidence="3" id="KW-1185">Reference proteome</keyword>
<dbReference type="STRING" id="1043003.A0A074VBL4"/>
<dbReference type="GeneID" id="63917230"/>
<dbReference type="HOGENOM" id="CLU_018003_0_1_1"/>
<accession>A0A074VBL4</accession>
<protein>
    <recommendedName>
        <fullName evidence="1">G domain-containing protein</fullName>
    </recommendedName>
</protein>
<proteinExistence type="predicted"/>
<feature type="domain" description="G" evidence="1">
    <location>
        <begin position="1"/>
        <end position="62"/>
    </location>
</feature>
<dbReference type="GO" id="GO:0005525">
    <property type="term" value="F:GTP binding"/>
    <property type="evidence" value="ECO:0007669"/>
    <property type="project" value="InterPro"/>
</dbReference>